<name>A0A8S5NM54_9CAUD</name>
<dbReference type="InterPro" id="IPR013324">
    <property type="entry name" value="RNA_pol_sigma_r3/r4-like"/>
</dbReference>
<reference evidence="1" key="1">
    <citation type="journal article" date="2021" name="Proc. Natl. Acad. Sci. U.S.A.">
        <title>A Catalog of Tens of Thousands of Viruses from Human Metagenomes Reveals Hidden Associations with Chronic Diseases.</title>
        <authorList>
            <person name="Tisza M.J."/>
            <person name="Buck C.B."/>
        </authorList>
    </citation>
    <scope>NUCLEOTIDE SEQUENCE</scope>
    <source>
        <strain evidence="1">Cthh925</strain>
    </source>
</reference>
<protein>
    <submittedName>
        <fullName evidence="1">M protein trans-acting positive regulator (MGA) HTH domain</fullName>
    </submittedName>
</protein>
<dbReference type="EMBL" id="BK015200">
    <property type="protein sequence ID" value="DAD95785.1"/>
    <property type="molecule type" value="Genomic_DNA"/>
</dbReference>
<evidence type="ECO:0000313" key="1">
    <source>
        <dbReference type="EMBL" id="DAD95785.1"/>
    </source>
</evidence>
<organism evidence="1">
    <name type="scientific">Siphoviridae sp. cthh925</name>
    <dbReference type="NCBI Taxonomy" id="2826425"/>
    <lineage>
        <taxon>Viruses</taxon>
        <taxon>Duplodnaviria</taxon>
        <taxon>Heunggongvirae</taxon>
        <taxon>Uroviricota</taxon>
        <taxon>Caudoviricetes</taxon>
    </lineage>
</organism>
<proteinExistence type="predicted"/>
<dbReference type="SUPFAM" id="SSF88659">
    <property type="entry name" value="Sigma3 and sigma4 domains of RNA polymerase sigma factors"/>
    <property type="match status" value="1"/>
</dbReference>
<sequence>MSEKKIEIDNDILFLIEKMIESGVNEGIQKGLKQYDNMQKNKTKFRYDKRLRNTRLLLKNYRSFVDHCDNAKYLVENPIKKEIEKDNLKVQLFDDFYNLQDDAYIVASILKSKEKTRIILDHINLCLDFFQAKAIKTNNQEMIRRYNVISDLYINETPMTYEEIAEIEHISQKTVNRDRKKAIEELSVLIFGIDGLDLS</sequence>
<accession>A0A8S5NM54</accession>